<dbReference type="RefSeq" id="WP_014386590.1">
    <property type="nucleotide sequence ID" value="NC_016982.1"/>
</dbReference>
<protein>
    <submittedName>
        <fullName evidence="1">Uncharacterized protein</fullName>
    </submittedName>
</protein>
<dbReference type="AlphaFoldDB" id="H2B2R6"/>
<accession>H2B2R6</accession>
<proteinExistence type="predicted"/>
<organism evidence="1">
    <name type="scientific">Lactococcus garvieae</name>
    <dbReference type="NCBI Taxonomy" id="1363"/>
    <lineage>
        <taxon>Bacteria</taxon>
        <taxon>Bacillati</taxon>
        <taxon>Bacillota</taxon>
        <taxon>Bacilli</taxon>
        <taxon>Lactobacillales</taxon>
        <taxon>Streptococcaceae</taxon>
        <taxon>Lactococcus</taxon>
    </lineage>
</organism>
<dbReference type="EMBL" id="HE651326">
    <property type="protein sequence ID" value="CCF71025.1"/>
    <property type="molecule type" value="Genomic_DNA"/>
</dbReference>
<evidence type="ECO:0000313" key="1">
    <source>
        <dbReference type="EMBL" id="CCF71025.1"/>
    </source>
</evidence>
<name>H2B2R6_9LACT</name>
<keyword evidence="1" id="KW-0614">Plasmid</keyword>
<sequence length="224" mass="25625">MNIYNQNQYPLVINNPRLETSSNTSKNVKMHDLKDSKIFHNTSLVFDISSGKIIDSKWYRVEKSSWDIYRNLLNNKESLNKKGKLVEAFPEIQDSLITPMTSKDSKQSYNGEWWLNKADGSAGPNLSGYYFLLLTAGNGEKYLYGVIITASTYKQKNNEKITNIPLNKLDKDNFSIRILNADDAAAYIKDPLKMSTGSAMIFMIFCNMYQNFKENLQTQIGKLN</sequence>
<reference evidence="1" key="1">
    <citation type="journal article" date="2012" name="PLoS ONE">
        <title>Characterization of plasmids in a human clinical strain of Lactococcus garvieae.</title>
        <authorList>
            <person name="Aguado-Urda M."/>
            <person name="Gibello A."/>
            <person name="Blanco M.M."/>
            <person name="Lopez-Campos G.H."/>
            <person name="Cutuli M.T."/>
            <person name="Fernandez-Garayzabal J.F."/>
        </authorList>
    </citation>
    <scope>NUCLEOTIDE SEQUENCE [LARGE SCALE GENOMIC DNA]</scope>
    <source>
        <strain evidence="1">21881</strain>
        <plasmid evidence="1">pGL5</plasmid>
    </source>
</reference>
<geneLocation type="plasmid" evidence="1">
    <name>pGL5</name>
</geneLocation>